<protein>
    <submittedName>
        <fullName evidence="1">Uncharacterized protein</fullName>
    </submittedName>
</protein>
<proteinExistence type="predicted"/>
<sequence>MDIFIHPSFPLGFGAMYSHLSVPRMQL</sequence>
<name>A0A2P2PZX1_RHIMU</name>
<dbReference type="AlphaFoldDB" id="A0A2P2PZX1"/>
<reference evidence="1" key="1">
    <citation type="submission" date="2018-02" db="EMBL/GenBank/DDBJ databases">
        <title>Rhizophora mucronata_Transcriptome.</title>
        <authorList>
            <person name="Meera S.P."/>
            <person name="Sreeshan A."/>
            <person name="Augustine A."/>
        </authorList>
    </citation>
    <scope>NUCLEOTIDE SEQUENCE</scope>
    <source>
        <tissue evidence="1">Leaf</tissue>
    </source>
</reference>
<dbReference type="EMBL" id="GGEC01079782">
    <property type="protein sequence ID" value="MBX60266.1"/>
    <property type="molecule type" value="Transcribed_RNA"/>
</dbReference>
<accession>A0A2P2PZX1</accession>
<organism evidence="1">
    <name type="scientific">Rhizophora mucronata</name>
    <name type="common">Asiatic mangrove</name>
    <dbReference type="NCBI Taxonomy" id="61149"/>
    <lineage>
        <taxon>Eukaryota</taxon>
        <taxon>Viridiplantae</taxon>
        <taxon>Streptophyta</taxon>
        <taxon>Embryophyta</taxon>
        <taxon>Tracheophyta</taxon>
        <taxon>Spermatophyta</taxon>
        <taxon>Magnoliopsida</taxon>
        <taxon>eudicotyledons</taxon>
        <taxon>Gunneridae</taxon>
        <taxon>Pentapetalae</taxon>
        <taxon>rosids</taxon>
        <taxon>fabids</taxon>
        <taxon>Malpighiales</taxon>
        <taxon>Rhizophoraceae</taxon>
        <taxon>Rhizophora</taxon>
    </lineage>
</organism>
<evidence type="ECO:0000313" key="1">
    <source>
        <dbReference type="EMBL" id="MBX60266.1"/>
    </source>
</evidence>